<sequence length="266" mass="29374">MVSHGGVPRTRIAARATSWPNGGSGSSRRKSWMPTISFLSNGVNCAANGFRGGFLGVFHGLRSDGLDGEIGGVLDFDFLLGSRESLVGDEFAVETAPSPSAAKKQRREDTPEPPSSVEEETDPRSEIKVYKYDSDVEDDSDGMHEMTEKEYEEHHRQIEESEGFEVMHFPRSFSCGLMAPVGPKDGFWGVLKNLSELALKEYNNKEVVKANALPVAGMRYYITFDVKDADAADGNTREFQAHVWDGIGHIEVDFCRPKSTTQARCE</sequence>
<gene>
    <name evidence="2" type="ORF">RHGRI_005285</name>
</gene>
<evidence type="ECO:0000256" key="1">
    <source>
        <dbReference type="SAM" id="MobiDB-lite"/>
    </source>
</evidence>
<dbReference type="PANTHER" id="PTHR31228">
    <property type="entry name" value="CYSTATIN/MONELLIN SUPERFAMILY PROTEIN"/>
    <property type="match status" value="1"/>
</dbReference>
<dbReference type="PANTHER" id="PTHR31228:SF22">
    <property type="entry name" value="CYSTATIN_MONELLIN SUPERFAMILY PROTEIN"/>
    <property type="match status" value="1"/>
</dbReference>
<feature type="region of interest" description="Disordered" evidence="1">
    <location>
        <begin position="94"/>
        <end position="127"/>
    </location>
</feature>
<comment type="caution">
    <text evidence="2">The sequence shown here is derived from an EMBL/GenBank/DDBJ whole genome shotgun (WGS) entry which is preliminary data.</text>
</comment>
<organism evidence="2 3">
    <name type="scientific">Rhododendron griersonianum</name>
    <dbReference type="NCBI Taxonomy" id="479676"/>
    <lineage>
        <taxon>Eukaryota</taxon>
        <taxon>Viridiplantae</taxon>
        <taxon>Streptophyta</taxon>
        <taxon>Embryophyta</taxon>
        <taxon>Tracheophyta</taxon>
        <taxon>Spermatophyta</taxon>
        <taxon>Magnoliopsida</taxon>
        <taxon>eudicotyledons</taxon>
        <taxon>Gunneridae</taxon>
        <taxon>Pentapetalae</taxon>
        <taxon>asterids</taxon>
        <taxon>Ericales</taxon>
        <taxon>Ericaceae</taxon>
        <taxon>Ericoideae</taxon>
        <taxon>Rhodoreae</taxon>
        <taxon>Rhododendron</taxon>
    </lineage>
</organism>
<keyword evidence="3" id="KW-1185">Reference proteome</keyword>
<dbReference type="SUPFAM" id="SSF54403">
    <property type="entry name" value="Cystatin/monellin"/>
    <property type="match status" value="1"/>
</dbReference>
<evidence type="ECO:0000313" key="2">
    <source>
        <dbReference type="EMBL" id="KAG5562506.1"/>
    </source>
</evidence>
<dbReference type="Proteomes" id="UP000823749">
    <property type="component" value="Chromosome 2"/>
</dbReference>
<evidence type="ECO:0000313" key="3">
    <source>
        <dbReference type="Proteomes" id="UP000823749"/>
    </source>
</evidence>
<dbReference type="AlphaFoldDB" id="A0AAV6LC46"/>
<name>A0AAV6LC46_9ERIC</name>
<dbReference type="InterPro" id="IPR046350">
    <property type="entry name" value="Cystatin_sf"/>
</dbReference>
<feature type="region of interest" description="Disordered" evidence="1">
    <location>
        <begin position="1"/>
        <end position="30"/>
    </location>
</feature>
<reference evidence="2" key="1">
    <citation type="submission" date="2020-08" db="EMBL/GenBank/DDBJ databases">
        <title>Plant Genome Project.</title>
        <authorList>
            <person name="Zhang R.-G."/>
        </authorList>
    </citation>
    <scope>NUCLEOTIDE SEQUENCE</scope>
    <source>
        <strain evidence="2">WSP0</strain>
        <tissue evidence="2">Leaf</tissue>
    </source>
</reference>
<dbReference type="Gene3D" id="3.10.450.10">
    <property type="match status" value="1"/>
</dbReference>
<dbReference type="EMBL" id="JACTNZ010000002">
    <property type="protein sequence ID" value="KAG5562506.1"/>
    <property type="molecule type" value="Genomic_DNA"/>
</dbReference>
<accession>A0AAV6LC46</accession>
<protein>
    <recommendedName>
        <fullName evidence="4">Cystatin domain-containing protein</fullName>
    </recommendedName>
</protein>
<evidence type="ECO:0008006" key="4">
    <source>
        <dbReference type="Google" id="ProtNLM"/>
    </source>
</evidence>
<proteinExistence type="predicted"/>